<organism evidence="1 2">
    <name type="scientific">Corynebacterium jeddahense</name>
    <dbReference type="NCBI Taxonomy" id="1414719"/>
    <lineage>
        <taxon>Bacteria</taxon>
        <taxon>Bacillati</taxon>
        <taxon>Actinomycetota</taxon>
        <taxon>Actinomycetes</taxon>
        <taxon>Mycobacteriales</taxon>
        <taxon>Corynebacteriaceae</taxon>
        <taxon>Corynebacterium</taxon>
    </lineage>
</organism>
<keyword evidence="2" id="KW-1185">Reference proteome</keyword>
<evidence type="ECO:0000313" key="1">
    <source>
        <dbReference type="EMBL" id="WCZ38924.1"/>
    </source>
</evidence>
<name>A0ABY7UML9_9CORY</name>
<evidence type="ECO:0000313" key="2">
    <source>
        <dbReference type="Proteomes" id="UP001218071"/>
    </source>
</evidence>
<reference evidence="1 2" key="1">
    <citation type="submission" date="2020-10" db="EMBL/GenBank/DDBJ databases">
        <title>Complete genome sequence of Corynebacterium jeddahense DSM 45997, type strain of Corynebacterium jeddahense.</title>
        <authorList>
            <person name="Busche T."/>
            <person name="Kalinowski J."/>
            <person name="Ruckert C."/>
        </authorList>
    </citation>
    <scope>NUCLEOTIDE SEQUENCE [LARGE SCALE GENOMIC DNA]</scope>
    <source>
        <strain evidence="1 2">DSM 45997</strain>
    </source>
</reference>
<dbReference type="RefSeq" id="WP_157034509.1">
    <property type="nucleotide sequence ID" value="NZ_CBYN010000091.1"/>
</dbReference>
<proteinExistence type="predicted"/>
<accession>A0ABY7UML9</accession>
<sequence>MKPSDPASFTSDQEQLSNGISKGFETFFTEIVYEKSPGDWAINYDDASEMGLSREDADILAAFMGSPDSYTDGTAVTTYDLGTFGQCVVSNALGIPLTWADGQEIGRYLKNKQWKLAADKIVSLAAVYGATASLEYGIKALGGPAVRAGQLALYAGSCAVSEQIHIG</sequence>
<dbReference type="EMBL" id="CP063194">
    <property type="protein sequence ID" value="WCZ38924.1"/>
    <property type="molecule type" value="Genomic_DNA"/>
</dbReference>
<dbReference type="Proteomes" id="UP001218071">
    <property type="component" value="Chromosome"/>
</dbReference>
<protein>
    <submittedName>
        <fullName evidence="1">Uncharacterized protein</fullName>
    </submittedName>
</protein>
<gene>
    <name evidence="1" type="ORF">CJEDD_06615</name>
</gene>